<dbReference type="Proteomes" id="UP000765509">
    <property type="component" value="Unassembled WGS sequence"/>
</dbReference>
<keyword evidence="5" id="KW-0378">Hydrolase</keyword>
<dbReference type="InterPro" id="IPR043502">
    <property type="entry name" value="DNA/RNA_pol_sf"/>
</dbReference>
<dbReference type="PANTHER" id="PTHR37984:SF5">
    <property type="entry name" value="PROTEIN NYNRIN-LIKE"/>
    <property type="match status" value="1"/>
</dbReference>
<dbReference type="PANTHER" id="PTHR37984">
    <property type="entry name" value="PROTEIN CBG26694"/>
    <property type="match status" value="1"/>
</dbReference>
<dbReference type="InterPro" id="IPR041373">
    <property type="entry name" value="RT_RNaseH"/>
</dbReference>
<dbReference type="Gene3D" id="3.30.70.270">
    <property type="match status" value="1"/>
</dbReference>
<dbReference type="CDD" id="cd01647">
    <property type="entry name" value="RT_LTR"/>
    <property type="match status" value="1"/>
</dbReference>
<proteinExistence type="predicted"/>
<keyword evidence="6" id="KW-0695">RNA-directed DNA polymerase</keyword>
<protein>
    <recommendedName>
        <fullName evidence="11">Reverse transcriptase domain-containing protein</fullName>
    </recommendedName>
</protein>
<evidence type="ECO:0000256" key="3">
    <source>
        <dbReference type="ARBA" id="ARBA00022722"/>
    </source>
</evidence>
<sequence>MTSIGTIIKEIIIPHRKGNIRLNPAFVVLEDAHIQGFLLVTDYQMIRLLNEFREGQFSITLTSKQTLSLPKILRKNRLAFAIGEEPLGKIRGHEIGLYLDLERPSPPILRRPPYPSSLETRKEIEKHINDLLEMDVIREIGNNHTWHDGKSRFCGDFRALNSYTKADRYPIPRIPHALDKLEKAKYITNMDCMKGFHQNGFKPNSMKLLRIICHMGIYEYTRIPFGIKNAPAHFQRMMYTIFREEILEGWMVVCIYDIIIYSETWEDLVQYIDRVLSKCTPINLKISLKKCNFGQQELLALGHKVSGLSLAIDQNKVAAVLLKPVPKSIKEMQSFLGLYIDAACSQGLVASLHQRKIVGGEPREEVICYISSQLKDSEARYGNTQTDFLCLVWALEKLYYYLEGAVFEVYTDCTALKSLLKMKTTNRHMLRWQRRKK</sequence>
<evidence type="ECO:0000313" key="10">
    <source>
        <dbReference type="Proteomes" id="UP000765509"/>
    </source>
</evidence>
<feature type="domain" description="Reverse transcriptase" evidence="7">
    <location>
        <begin position="149"/>
        <end position="305"/>
    </location>
</feature>
<dbReference type="SUPFAM" id="SSF56672">
    <property type="entry name" value="DNA/RNA polymerases"/>
    <property type="match status" value="1"/>
</dbReference>
<dbReference type="OrthoDB" id="3364103at2759"/>
<evidence type="ECO:0000259" key="7">
    <source>
        <dbReference type="Pfam" id="PF00078"/>
    </source>
</evidence>
<evidence type="ECO:0008006" key="11">
    <source>
        <dbReference type="Google" id="ProtNLM"/>
    </source>
</evidence>
<dbReference type="GO" id="GO:0016787">
    <property type="term" value="F:hydrolase activity"/>
    <property type="evidence" value="ECO:0007669"/>
    <property type="project" value="UniProtKB-KW"/>
</dbReference>
<dbReference type="AlphaFoldDB" id="A0A9Q3FBH7"/>
<dbReference type="Gene3D" id="3.10.10.10">
    <property type="entry name" value="HIV Type 1 Reverse Transcriptase, subunit A, domain 1"/>
    <property type="match status" value="1"/>
</dbReference>
<gene>
    <name evidence="9" type="ORF">O181_077810</name>
</gene>
<dbReference type="Pfam" id="PF00078">
    <property type="entry name" value="RVT_1"/>
    <property type="match status" value="1"/>
</dbReference>
<dbReference type="EMBL" id="AVOT02042671">
    <property type="protein sequence ID" value="MBW0538095.1"/>
    <property type="molecule type" value="Genomic_DNA"/>
</dbReference>
<organism evidence="9 10">
    <name type="scientific">Austropuccinia psidii MF-1</name>
    <dbReference type="NCBI Taxonomy" id="1389203"/>
    <lineage>
        <taxon>Eukaryota</taxon>
        <taxon>Fungi</taxon>
        <taxon>Dikarya</taxon>
        <taxon>Basidiomycota</taxon>
        <taxon>Pucciniomycotina</taxon>
        <taxon>Pucciniomycetes</taxon>
        <taxon>Pucciniales</taxon>
        <taxon>Sphaerophragmiaceae</taxon>
        <taxon>Austropuccinia</taxon>
    </lineage>
</organism>
<keyword evidence="4" id="KW-0255">Endonuclease</keyword>
<dbReference type="Pfam" id="PF17917">
    <property type="entry name" value="RT_RNaseH"/>
    <property type="match status" value="1"/>
</dbReference>
<comment type="caution">
    <text evidence="9">The sequence shown here is derived from an EMBL/GenBank/DDBJ whole genome shotgun (WGS) entry which is preliminary data.</text>
</comment>
<evidence type="ECO:0000256" key="2">
    <source>
        <dbReference type="ARBA" id="ARBA00022695"/>
    </source>
</evidence>
<accession>A0A9Q3FBH7</accession>
<dbReference type="InterPro" id="IPR050951">
    <property type="entry name" value="Retrovirus_Pol_polyprotein"/>
</dbReference>
<dbReference type="InterPro" id="IPR000477">
    <property type="entry name" value="RT_dom"/>
</dbReference>
<keyword evidence="10" id="KW-1185">Reference proteome</keyword>
<dbReference type="InterPro" id="IPR043128">
    <property type="entry name" value="Rev_trsase/Diguanyl_cyclase"/>
</dbReference>
<keyword evidence="1" id="KW-0808">Transferase</keyword>
<keyword evidence="3" id="KW-0540">Nuclease</keyword>
<dbReference type="GO" id="GO:0003964">
    <property type="term" value="F:RNA-directed DNA polymerase activity"/>
    <property type="evidence" value="ECO:0007669"/>
    <property type="project" value="UniProtKB-KW"/>
</dbReference>
<evidence type="ECO:0000256" key="1">
    <source>
        <dbReference type="ARBA" id="ARBA00022679"/>
    </source>
</evidence>
<keyword evidence="2" id="KW-0548">Nucleotidyltransferase</keyword>
<evidence type="ECO:0000256" key="4">
    <source>
        <dbReference type="ARBA" id="ARBA00022759"/>
    </source>
</evidence>
<dbReference type="GO" id="GO:0004519">
    <property type="term" value="F:endonuclease activity"/>
    <property type="evidence" value="ECO:0007669"/>
    <property type="project" value="UniProtKB-KW"/>
</dbReference>
<name>A0A9Q3FBH7_9BASI</name>
<evidence type="ECO:0000256" key="5">
    <source>
        <dbReference type="ARBA" id="ARBA00022801"/>
    </source>
</evidence>
<reference evidence="9" key="1">
    <citation type="submission" date="2021-03" db="EMBL/GenBank/DDBJ databases">
        <title>Draft genome sequence of rust myrtle Austropuccinia psidii MF-1, a brazilian biotype.</title>
        <authorList>
            <person name="Quecine M.C."/>
            <person name="Pachon D.M.R."/>
            <person name="Bonatelli M.L."/>
            <person name="Correr F.H."/>
            <person name="Franceschini L.M."/>
            <person name="Leite T.F."/>
            <person name="Margarido G.R.A."/>
            <person name="Almeida C.A."/>
            <person name="Ferrarezi J.A."/>
            <person name="Labate C.A."/>
        </authorList>
    </citation>
    <scope>NUCLEOTIDE SEQUENCE</scope>
    <source>
        <strain evidence="9">MF-1</strain>
    </source>
</reference>
<evidence type="ECO:0000256" key="6">
    <source>
        <dbReference type="ARBA" id="ARBA00022918"/>
    </source>
</evidence>
<evidence type="ECO:0000313" key="9">
    <source>
        <dbReference type="EMBL" id="MBW0538095.1"/>
    </source>
</evidence>
<evidence type="ECO:0000259" key="8">
    <source>
        <dbReference type="Pfam" id="PF17917"/>
    </source>
</evidence>
<feature type="domain" description="Reverse transcriptase RNase H-like" evidence="8">
    <location>
        <begin position="338"/>
        <end position="433"/>
    </location>
</feature>